<dbReference type="PROSITE" id="PS51063">
    <property type="entry name" value="HTH_CRP_2"/>
    <property type="match status" value="1"/>
</dbReference>
<dbReference type="Gene3D" id="2.60.120.10">
    <property type="entry name" value="Jelly Rolls"/>
    <property type="match status" value="1"/>
</dbReference>
<protein>
    <submittedName>
        <fullName evidence="6">cAMP-binding protein</fullName>
    </submittedName>
</protein>
<dbReference type="Gene3D" id="1.10.10.10">
    <property type="entry name" value="Winged helix-like DNA-binding domain superfamily/Winged helix DNA-binding domain"/>
    <property type="match status" value="1"/>
</dbReference>
<evidence type="ECO:0000256" key="2">
    <source>
        <dbReference type="ARBA" id="ARBA00023125"/>
    </source>
</evidence>
<dbReference type="SUPFAM" id="SSF51206">
    <property type="entry name" value="cAMP-binding domain-like"/>
    <property type="match status" value="1"/>
</dbReference>
<evidence type="ECO:0000259" key="5">
    <source>
        <dbReference type="PROSITE" id="PS51063"/>
    </source>
</evidence>
<sequence length="240" mass="25897">MPGRADPEPVAGSLLAHLEPADRRLLLDRGTPRTFPADEVVLRQGDPTDHVLVLVSGWVRVDAVTRDGGELLVAFRGPGDVLGDLAALRERTQAPTVRTATVRTLTAITAVQLRRERFVELLETRPSITLGLARQMASRLVQAETARTDTATLDVNRRVAVYLARLLPAHGVRTPEGVVLALPLTQQDIAHSIGASLRAVARAISLLRDRGIVEPPARGRILVTRPEVLTAFLGDPPNGT</sequence>
<reference evidence="6 7" key="1">
    <citation type="journal article" date="2014" name="Genome Announc.">
        <title>Draft Genome Sequence of the Antitrypanosomally Active Sponge-Associated Bacterium Actinokineospora sp. Strain EG49.</title>
        <authorList>
            <person name="Harjes J."/>
            <person name="Ryu T."/>
            <person name="Abdelmohsen U.R."/>
            <person name="Moitinho-Silva L."/>
            <person name="Horn H."/>
            <person name="Ravasi T."/>
            <person name="Hentschel U."/>
        </authorList>
    </citation>
    <scope>NUCLEOTIDE SEQUENCE [LARGE SCALE GENOMIC DNA]</scope>
    <source>
        <strain evidence="6 7">EG49</strain>
    </source>
</reference>
<keyword evidence="7" id="KW-1185">Reference proteome</keyword>
<dbReference type="PANTHER" id="PTHR24567:SF74">
    <property type="entry name" value="HTH-TYPE TRANSCRIPTIONAL REGULATOR ARCR"/>
    <property type="match status" value="1"/>
</dbReference>
<proteinExistence type="predicted"/>
<dbReference type="EMBL" id="AYXG01000162">
    <property type="protein sequence ID" value="EWC60378.1"/>
    <property type="molecule type" value="Genomic_DNA"/>
</dbReference>
<dbReference type="PANTHER" id="PTHR24567">
    <property type="entry name" value="CRP FAMILY TRANSCRIPTIONAL REGULATORY PROTEIN"/>
    <property type="match status" value="1"/>
</dbReference>
<dbReference type="InterPro" id="IPR012318">
    <property type="entry name" value="HTH_CRP"/>
</dbReference>
<dbReference type="SMART" id="SM00100">
    <property type="entry name" value="cNMP"/>
    <property type="match status" value="1"/>
</dbReference>
<dbReference type="InterPro" id="IPR018490">
    <property type="entry name" value="cNMP-bd_dom_sf"/>
</dbReference>
<dbReference type="GO" id="GO:0003700">
    <property type="term" value="F:DNA-binding transcription factor activity"/>
    <property type="evidence" value="ECO:0007669"/>
    <property type="project" value="TreeGrafter"/>
</dbReference>
<dbReference type="SMART" id="SM00419">
    <property type="entry name" value="HTH_CRP"/>
    <property type="match status" value="1"/>
</dbReference>
<evidence type="ECO:0000256" key="1">
    <source>
        <dbReference type="ARBA" id="ARBA00023015"/>
    </source>
</evidence>
<keyword evidence="2" id="KW-0238">DNA-binding</keyword>
<dbReference type="CDD" id="cd00038">
    <property type="entry name" value="CAP_ED"/>
    <property type="match status" value="1"/>
</dbReference>
<dbReference type="SUPFAM" id="SSF46785">
    <property type="entry name" value="Winged helix' DNA-binding domain"/>
    <property type="match status" value="1"/>
</dbReference>
<accession>W7IJ61</accession>
<dbReference type="InterPro" id="IPR014710">
    <property type="entry name" value="RmlC-like_jellyroll"/>
</dbReference>
<dbReference type="STRING" id="909613.UO65_4333"/>
<dbReference type="PROSITE" id="PS50042">
    <property type="entry name" value="CNMP_BINDING_3"/>
    <property type="match status" value="1"/>
</dbReference>
<dbReference type="GO" id="GO:0003677">
    <property type="term" value="F:DNA binding"/>
    <property type="evidence" value="ECO:0007669"/>
    <property type="project" value="UniProtKB-KW"/>
</dbReference>
<dbReference type="GO" id="GO:0005829">
    <property type="term" value="C:cytosol"/>
    <property type="evidence" value="ECO:0007669"/>
    <property type="project" value="TreeGrafter"/>
</dbReference>
<dbReference type="AlphaFoldDB" id="W7IJ61"/>
<evidence type="ECO:0000313" key="6">
    <source>
        <dbReference type="EMBL" id="EWC60378.1"/>
    </source>
</evidence>
<feature type="domain" description="Cyclic nucleotide-binding" evidence="4">
    <location>
        <begin position="14"/>
        <end position="122"/>
    </location>
</feature>
<dbReference type="eggNOG" id="COG0664">
    <property type="taxonomic scope" value="Bacteria"/>
</dbReference>
<dbReference type="Pfam" id="PF13545">
    <property type="entry name" value="HTH_Crp_2"/>
    <property type="match status" value="1"/>
</dbReference>
<dbReference type="OrthoDB" id="41390at2"/>
<dbReference type="Pfam" id="PF00027">
    <property type="entry name" value="cNMP_binding"/>
    <property type="match status" value="1"/>
</dbReference>
<dbReference type="Proteomes" id="UP000019277">
    <property type="component" value="Unassembled WGS sequence"/>
</dbReference>
<evidence type="ECO:0000256" key="3">
    <source>
        <dbReference type="ARBA" id="ARBA00023163"/>
    </source>
</evidence>
<dbReference type="InterPro" id="IPR036390">
    <property type="entry name" value="WH_DNA-bd_sf"/>
</dbReference>
<evidence type="ECO:0000313" key="7">
    <source>
        <dbReference type="Proteomes" id="UP000019277"/>
    </source>
</evidence>
<dbReference type="RefSeq" id="WP_035285443.1">
    <property type="nucleotide sequence ID" value="NZ_AYXG01000162.1"/>
</dbReference>
<comment type="caution">
    <text evidence="6">The sequence shown here is derived from an EMBL/GenBank/DDBJ whole genome shotgun (WGS) entry which is preliminary data.</text>
</comment>
<keyword evidence="3" id="KW-0804">Transcription</keyword>
<gene>
    <name evidence="6" type="ORF">UO65_4333</name>
</gene>
<feature type="domain" description="HTH crp-type" evidence="5">
    <location>
        <begin position="153"/>
        <end position="227"/>
    </location>
</feature>
<name>W7IJ61_9PSEU</name>
<dbReference type="InterPro" id="IPR036388">
    <property type="entry name" value="WH-like_DNA-bd_sf"/>
</dbReference>
<dbReference type="InterPro" id="IPR050397">
    <property type="entry name" value="Env_Response_Regulators"/>
</dbReference>
<keyword evidence="1" id="KW-0805">Transcription regulation</keyword>
<organism evidence="6 7">
    <name type="scientific">Actinokineospora spheciospongiae</name>
    <dbReference type="NCBI Taxonomy" id="909613"/>
    <lineage>
        <taxon>Bacteria</taxon>
        <taxon>Bacillati</taxon>
        <taxon>Actinomycetota</taxon>
        <taxon>Actinomycetes</taxon>
        <taxon>Pseudonocardiales</taxon>
        <taxon>Pseudonocardiaceae</taxon>
        <taxon>Actinokineospora</taxon>
    </lineage>
</organism>
<evidence type="ECO:0000259" key="4">
    <source>
        <dbReference type="PROSITE" id="PS50042"/>
    </source>
</evidence>
<dbReference type="InterPro" id="IPR000595">
    <property type="entry name" value="cNMP-bd_dom"/>
</dbReference>